<feature type="transmembrane region" description="Helical" evidence="1">
    <location>
        <begin position="84"/>
        <end position="102"/>
    </location>
</feature>
<gene>
    <name evidence="2" type="ORF">GCM10009755_21190</name>
</gene>
<accession>A0ABN2TIK3</accession>
<organism evidence="2 3">
    <name type="scientific">Brevibacterium samyangense</name>
    <dbReference type="NCBI Taxonomy" id="366888"/>
    <lineage>
        <taxon>Bacteria</taxon>
        <taxon>Bacillati</taxon>
        <taxon>Actinomycetota</taxon>
        <taxon>Actinomycetes</taxon>
        <taxon>Micrococcales</taxon>
        <taxon>Brevibacteriaceae</taxon>
        <taxon>Brevibacterium</taxon>
    </lineage>
</organism>
<feature type="transmembrane region" description="Helical" evidence="1">
    <location>
        <begin position="165"/>
        <end position="187"/>
    </location>
</feature>
<protein>
    <submittedName>
        <fullName evidence="2">ECF transporter S component</fullName>
    </submittedName>
</protein>
<reference evidence="2 3" key="1">
    <citation type="journal article" date="2019" name="Int. J. Syst. Evol. Microbiol.">
        <title>The Global Catalogue of Microorganisms (GCM) 10K type strain sequencing project: providing services to taxonomists for standard genome sequencing and annotation.</title>
        <authorList>
            <consortium name="The Broad Institute Genomics Platform"/>
            <consortium name="The Broad Institute Genome Sequencing Center for Infectious Disease"/>
            <person name="Wu L."/>
            <person name="Ma J."/>
        </authorList>
    </citation>
    <scope>NUCLEOTIDE SEQUENCE [LARGE SCALE GENOMIC DNA]</scope>
    <source>
        <strain evidence="2 3">JCM 14546</strain>
    </source>
</reference>
<dbReference type="Proteomes" id="UP001500755">
    <property type="component" value="Unassembled WGS sequence"/>
</dbReference>
<dbReference type="EMBL" id="BAAANO010000020">
    <property type="protein sequence ID" value="GAA2009995.1"/>
    <property type="molecule type" value="Genomic_DNA"/>
</dbReference>
<feature type="transmembrane region" description="Helical" evidence="1">
    <location>
        <begin position="50"/>
        <end position="72"/>
    </location>
</feature>
<keyword evidence="1" id="KW-1133">Transmembrane helix</keyword>
<dbReference type="Pfam" id="PF09819">
    <property type="entry name" value="ABC_cobalt"/>
    <property type="match status" value="1"/>
</dbReference>
<sequence length="208" mass="21204">MNTVPSTRPATGSGSARSRFSWRVVDIVVASVLAVAVGVVFWAWSASWSFLSLGFAAFPPAAGLLTGVWVLAGPLGALVIRKPGAALYCEVLAATVSAVLGTQWGLQVLVSGAVQGLGAELVFLLLAYKRFGLPAALLSGLGAGLFLAVSENLMYNALWAPSWQLVYAVCAAISGVVLAGLVSWLAVGAIARTGALSAFAAGRTAARV</sequence>
<comment type="caution">
    <text evidence="2">The sequence shown here is derived from an EMBL/GenBank/DDBJ whole genome shotgun (WGS) entry which is preliminary data.</text>
</comment>
<dbReference type="InterPro" id="IPR017195">
    <property type="entry name" value="ABC_thiamin-permease_prd"/>
</dbReference>
<keyword evidence="3" id="KW-1185">Reference proteome</keyword>
<feature type="transmembrane region" description="Helical" evidence="1">
    <location>
        <begin position="135"/>
        <end position="159"/>
    </location>
</feature>
<keyword evidence="1" id="KW-0812">Transmembrane</keyword>
<evidence type="ECO:0000256" key="1">
    <source>
        <dbReference type="SAM" id="Phobius"/>
    </source>
</evidence>
<name>A0ABN2TIK3_9MICO</name>
<evidence type="ECO:0000313" key="3">
    <source>
        <dbReference type="Proteomes" id="UP001500755"/>
    </source>
</evidence>
<evidence type="ECO:0000313" key="2">
    <source>
        <dbReference type="EMBL" id="GAA2009995.1"/>
    </source>
</evidence>
<feature type="transmembrane region" description="Helical" evidence="1">
    <location>
        <begin position="20"/>
        <end position="44"/>
    </location>
</feature>
<keyword evidence="1" id="KW-0472">Membrane</keyword>
<dbReference type="PIRSF" id="PIRSF037394">
    <property type="entry name" value="ABC_thiamine-permease_YkoE_prd"/>
    <property type="match status" value="1"/>
</dbReference>
<proteinExistence type="predicted"/>
<dbReference type="RefSeq" id="WP_344309523.1">
    <property type="nucleotide sequence ID" value="NZ_BAAANO010000020.1"/>
</dbReference>